<proteinExistence type="predicted"/>
<evidence type="ECO:0000256" key="1">
    <source>
        <dbReference type="SAM" id="Phobius"/>
    </source>
</evidence>
<sequence>MDLVLHKHAVKTFVCSPIDCVCVWYLTLMIAHWLARSYFLSLLCSLCLFPQM</sequence>
<dbReference type="EMBL" id="GGEC01069774">
    <property type="protein sequence ID" value="MBX50258.1"/>
    <property type="molecule type" value="Transcribed_RNA"/>
</dbReference>
<feature type="transmembrane region" description="Helical" evidence="1">
    <location>
        <begin position="23"/>
        <end position="49"/>
    </location>
</feature>
<keyword evidence="1" id="KW-0472">Membrane</keyword>
<accession>A0A2P2P690</accession>
<reference evidence="2" key="1">
    <citation type="submission" date="2018-02" db="EMBL/GenBank/DDBJ databases">
        <title>Rhizophora mucronata_Transcriptome.</title>
        <authorList>
            <person name="Meera S.P."/>
            <person name="Sreeshan A."/>
            <person name="Augustine A."/>
        </authorList>
    </citation>
    <scope>NUCLEOTIDE SEQUENCE</scope>
    <source>
        <tissue evidence="2">Leaf</tissue>
    </source>
</reference>
<organism evidence="2">
    <name type="scientific">Rhizophora mucronata</name>
    <name type="common">Asiatic mangrove</name>
    <dbReference type="NCBI Taxonomy" id="61149"/>
    <lineage>
        <taxon>Eukaryota</taxon>
        <taxon>Viridiplantae</taxon>
        <taxon>Streptophyta</taxon>
        <taxon>Embryophyta</taxon>
        <taxon>Tracheophyta</taxon>
        <taxon>Spermatophyta</taxon>
        <taxon>Magnoliopsida</taxon>
        <taxon>eudicotyledons</taxon>
        <taxon>Gunneridae</taxon>
        <taxon>Pentapetalae</taxon>
        <taxon>rosids</taxon>
        <taxon>fabids</taxon>
        <taxon>Malpighiales</taxon>
        <taxon>Rhizophoraceae</taxon>
        <taxon>Rhizophora</taxon>
    </lineage>
</organism>
<evidence type="ECO:0000313" key="2">
    <source>
        <dbReference type="EMBL" id="MBX50258.1"/>
    </source>
</evidence>
<dbReference type="AlphaFoldDB" id="A0A2P2P690"/>
<keyword evidence="1" id="KW-1133">Transmembrane helix</keyword>
<name>A0A2P2P690_RHIMU</name>
<protein>
    <submittedName>
        <fullName evidence="2">Uncharacterized protein</fullName>
    </submittedName>
</protein>
<keyword evidence="1" id="KW-0812">Transmembrane</keyword>